<accession>S9PIK9</accession>
<feature type="compositionally biased region" description="Pro residues" evidence="1">
    <location>
        <begin position="235"/>
        <end position="244"/>
    </location>
</feature>
<feature type="compositionally biased region" description="Low complexity" evidence="1">
    <location>
        <begin position="224"/>
        <end position="234"/>
    </location>
</feature>
<keyword evidence="3" id="KW-1185">Reference proteome</keyword>
<dbReference type="OrthoDB" id="276660at2"/>
<organism evidence="2 3">
    <name type="scientific">Cystobacter fuscus (strain ATCC 25194 / DSM 2262 / NBRC 100088 / M29)</name>
    <dbReference type="NCBI Taxonomy" id="1242864"/>
    <lineage>
        <taxon>Bacteria</taxon>
        <taxon>Pseudomonadati</taxon>
        <taxon>Myxococcota</taxon>
        <taxon>Myxococcia</taxon>
        <taxon>Myxococcales</taxon>
        <taxon>Cystobacterineae</taxon>
        <taxon>Archangiaceae</taxon>
        <taxon>Cystobacter</taxon>
    </lineage>
</organism>
<reference evidence="2" key="1">
    <citation type="submission" date="2013-05" db="EMBL/GenBank/DDBJ databases">
        <title>Genome assembly of Cystobacter fuscus DSM 2262.</title>
        <authorList>
            <person name="Sharma G."/>
            <person name="Khatri I."/>
            <person name="Kaur C."/>
            <person name="Mayilraj S."/>
            <person name="Subramanian S."/>
        </authorList>
    </citation>
    <scope>NUCLEOTIDE SEQUENCE [LARGE SCALE GENOMIC DNA]</scope>
    <source>
        <strain evidence="2">DSM 2262</strain>
    </source>
</reference>
<gene>
    <name evidence="2" type="ORF">D187_005269</name>
</gene>
<dbReference type="RefSeq" id="WP_002621451.1">
    <property type="nucleotide sequence ID" value="NZ_ANAH02000004.1"/>
</dbReference>
<feature type="region of interest" description="Disordered" evidence="1">
    <location>
        <begin position="224"/>
        <end position="244"/>
    </location>
</feature>
<evidence type="ECO:0000313" key="2">
    <source>
        <dbReference type="EMBL" id="EPX64135.1"/>
    </source>
</evidence>
<evidence type="ECO:0000256" key="1">
    <source>
        <dbReference type="SAM" id="MobiDB-lite"/>
    </source>
</evidence>
<name>S9PIK9_CYSF2</name>
<comment type="caution">
    <text evidence="2">The sequence shown here is derived from an EMBL/GenBank/DDBJ whole genome shotgun (WGS) entry which is preliminary data.</text>
</comment>
<dbReference type="EMBL" id="ANAH02000004">
    <property type="protein sequence ID" value="EPX64135.1"/>
    <property type="molecule type" value="Genomic_DNA"/>
</dbReference>
<dbReference type="AlphaFoldDB" id="S9PIK9"/>
<proteinExistence type="predicted"/>
<evidence type="ECO:0000313" key="3">
    <source>
        <dbReference type="Proteomes" id="UP000011682"/>
    </source>
</evidence>
<dbReference type="Proteomes" id="UP000011682">
    <property type="component" value="Unassembled WGS sequence"/>
</dbReference>
<protein>
    <submittedName>
        <fullName evidence="2">Uncharacterized protein</fullName>
    </submittedName>
</protein>
<dbReference type="eggNOG" id="ENOG503228V">
    <property type="taxonomic scope" value="Bacteria"/>
</dbReference>
<sequence>MQGSEVSRVGELVLVWLLTRAEGKGARSAVSSALKPFTAHRWSPGEWSTQLDAALGALQEAGLIEQTARKGLGLTKEGRARALEFLGEPRLPKGLTWKKLRLTWLTARALDLPSSQGEKLGKAGHLRAVLVQKQLGLERVGARTLKQVQDELCWKQLGVTTDKPFTLAAVQSLLLGQVLQSSREVKASQALDQLAARKVGARRTDAESLRLAALQAWVLPASSPAPQATAAPAPTRAPEPVPAPVPAPAPHTLDESLPAFAERVVSTARAAKSGWFGDDRVFISHVWRALGDPTLDEHTFKNRLIEANQKRLLSLSRADMVNLMDPADVSASETRYLGATFHFIAL</sequence>